<organism evidence="5">
    <name type="scientific">uncultured Caudovirales phage</name>
    <dbReference type="NCBI Taxonomy" id="2100421"/>
    <lineage>
        <taxon>Viruses</taxon>
        <taxon>Duplodnaviria</taxon>
        <taxon>Heunggongvirae</taxon>
        <taxon>Uroviricota</taxon>
        <taxon>Caudoviricetes</taxon>
        <taxon>Peduoviridae</taxon>
        <taxon>Maltschvirus</taxon>
        <taxon>Maltschvirus maltsch</taxon>
    </lineage>
</organism>
<evidence type="ECO:0000313" key="3">
    <source>
        <dbReference type="EMBL" id="CAB4132716.1"/>
    </source>
</evidence>
<dbReference type="EMBL" id="LR796260">
    <property type="protein sequence ID" value="CAB4132716.1"/>
    <property type="molecule type" value="Genomic_DNA"/>
</dbReference>
<feature type="region of interest" description="Disordered" evidence="1">
    <location>
        <begin position="33"/>
        <end position="54"/>
    </location>
</feature>
<evidence type="ECO:0000313" key="5">
    <source>
        <dbReference type="EMBL" id="CAB5207120.1"/>
    </source>
</evidence>
<dbReference type="EMBL" id="LR796198">
    <property type="protein sequence ID" value="CAB4126763.1"/>
    <property type="molecule type" value="Genomic_DNA"/>
</dbReference>
<protein>
    <submittedName>
        <fullName evidence="5">Uncharacterized protein</fullName>
    </submittedName>
</protein>
<evidence type="ECO:0000313" key="2">
    <source>
        <dbReference type="EMBL" id="CAB4126763.1"/>
    </source>
</evidence>
<reference evidence="5" key="1">
    <citation type="submission" date="2020-05" db="EMBL/GenBank/DDBJ databases">
        <authorList>
            <person name="Chiriac C."/>
            <person name="Salcher M."/>
            <person name="Ghai R."/>
            <person name="Kavagutti S V."/>
        </authorList>
    </citation>
    <scope>NUCLEOTIDE SEQUENCE</scope>
</reference>
<sequence>MKVTWNDLHNATFKELKTTYKLNDKQLEQQVRRHMDGANPNERRDLYKKVWDKR</sequence>
<proteinExistence type="predicted"/>
<dbReference type="EMBL" id="LR797327">
    <property type="protein sequence ID" value="CAB4202937.1"/>
    <property type="molecule type" value="Genomic_DNA"/>
</dbReference>
<name>A0A6J7WDI1_9CAUD</name>
<gene>
    <name evidence="4" type="ORF">UFOVP1363_46</name>
    <name evidence="5" type="ORF">UFOVP179_20</name>
    <name evidence="3" type="ORF">UFOVP260_59</name>
    <name evidence="2" type="ORF">UFOVP85_3</name>
</gene>
<dbReference type="EMBL" id="LR798228">
    <property type="protein sequence ID" value="CAB5207120.1"/>
    <property type="molecule type" value="Genomic_DNA"/>
</dbReference>
<evidence type="ECO:0000256" key="1">
    <source>
        <dbReference type="SAM" id="MobiDB-lite"/>
    </source>
</evidence>
<evidence type="ECO:0000313" key="4">
    <source>
        <dbReference type="EMBL" id="CAB4202937.1"/>
    </source>
</evidence>
<accession>A0A6J7WDI1</accession>